<accession>A0ABD2MQE6</accession>
<dbReference type="EMBL" id="JABFTP020000021">
    <property type="protein sequence ID" value="KAL3268659.1"/>
    <property type="molecule type" value="Genomic_DNA"/>
</dbReference>
<keyword evidence="3" id="KW-1185">Reference proteome</keyword>
<reference evidence="2 3" key="1">
    <citation type="journal article" date="2021" name="BMC Biol.">
        <title>Horizontally acquired antibacterial genes associated with adaptive radiation of ladybird beetles.</title>
        <authorList>
            <person name="Li H.S."/>
            <person name="Tang X.F."/>
            <person name="Huang Y.H."/>
            <person name="Xu Z.Y."/>
            <person name="Chen M.L."/>
            <person name="Du X.Y."/>
            <person name="Qiu B.Y."/>
            <person name="Chen P.T."/>
            <person name="Zhang W."/>
            <person name="Slipinski A."/>
            <person name="Escalona H.E."/>
            <person name="Waterhouse R.M."/>
            <person name="Zwick A."/>
            <person name="Pang H."/>
        </authorList>
    </citation>
    <scope>NUCLEOTIDE SEQUENCE [LARGE SCALE GENOMIC DNA]</scope>
    <source>
        <strain evidence="2">SYSU2018</strain>
    </source>
</reference>
<gene>
    <name evidence="2" type="ORF">HHI36_007762</name>
</gene>
<evidence type="ECO:0000313" key="2">
    <source>
        <dbReference type="EMBL" id="KAL3268659.1"/>
    </source>
</evidence>
<feature type="region of interest" description="Disordered" evidence="1">
    <location>
        <begin position="257"/>
        <end position="292"/>
    </location>
</feature>
<sequence length="292" mass="32502">MLSGINNSAEFMVKKSIKVICELNGKPAENQGTCVGVPNENTFSSPIVLENRIGRKRPSKLTKRSKLLSKTTEPDEPLDEEDDMNGLFNNFWAVDNLPKQPMYVAVQKMPDVYIGDDQPPPICDAVAVERSEITEETRDIRPEFGKIPFYDPSIKVPEHDGNINGNYNGFSSGAMCPQYSPQNALPYGYMNPYDYRQNTQNIVKEINESCDDVSTSKITVENSTEVCTSTQSVTTVTEINKETTTGANLTTVLLTTNTEKKEESTSTTEKNKEQSSVTPSLNIEKIPKRKPN</sequence>
<evidence type="ECO:0000256" key="1">
    <source>
        <dbReference type="SAM" id="MobiDB-lite"/>
    </source>
</evidence>
<protein>
    <submittedName>
        <fullName evidence="2">Uncharacterized protein</fullName>
    </submittedName>
</protein>
<dbReference type="AlphaFoldDB" id="A0ABD2MQE6"/>
<comment type="caution">
    <text evidence="2">The sequence shown here is derived from an EMBL/GenBank/DDBJ whole genome shotgun (WGS) entry which is preliminary data.</text>
</comment>
<evidence type="ECO:0000313" key="3">
    <source>
        <dbReference type="Proteomes" id="UP001516400"/>
    </source>
</evidence>
<name>A0ABD2MQE6_9CUCU</name>
<feature type="compositionally biased region" description="Basic and acidic residues" evidence="1">
    <location>
        <begin position="258"/>
        <end position="273"/>
    </location>
</feature>
<feature type="region of interest" description="Disordered" evidence="1">
    <location>
        <begin position="60"/>
        <end position="81"/>
    </location>
</feature>
<organism evidence="2 3">
    <name type="scientific">Cryptolaemus montrouzieri</name>
    <dbReference type="NCBI Taxonomy" id="559131"/>
    <lineage>
        <taxon>Eukaryota</taxon>
        <taxon>Metazoa</taxon>
        <taxon>Ecdysozoa</taxon>
        <taxon>Arthropoda</taxon>
        <taxon>Hexapoda</taxon>
        <taxon>Insecta</taxon>
        <taxon>Pterygota</taxon>
        <taxon>Neoptera</taxon>
        <taxon>Endopterygota</taxon>
        <taxon>Coleoptera</taxon>
        <taxon>Polyphaga</taxon>
        <taxon>Cucujiformia</taxon>
        <taxon>Coccinelloidea</taxon>
        <taxon>Coccinellidae</taxon>
        <taxon>Scymninae</taxon>
        <taxon>Scymnini</taxon>
        <taxon>Cryptolaemus</taxon>
    </lineage>
</organism>
<proteinExistence type="predicted"/>
<dbReference type="Proteomes" id="UP001516400">
    <property type="component" value="Unassembled WGS sequence"/>
</dbReference>